<dbReference type="AlphaFoldDB" id="A0A409Y4P6"/>
<gene>
    <name evidence="5" type="ORF">CVT26_003059</name>
</gene>
<dbReference type="PANTHER" id="PTHR46720">
    <property type="entry name" value="HYDROXYLASE, PUTATIVE (AFU_ORTHOLOGUE AFUA_3G01460)-RELATED"/>
    <property type="match status" value="1"/>
</dbReference>
<name>A0A409Y4P6_9AGAR</name>
<keyword evidence="6" id="KW-1185">Reference proteome</keyword>
<comment type="caution">
    <text evidence="5">The sequence shown here is derived from an EMBL/GenBank/DDBJ whole genome shotgun (WGS) entry which is preliminary data.</text>
</comment>
<dbReference type="InterPro" id="IPR051104">
    <property type="entry name" value="FAD_monoxygenase"/>
</dbReference>
<dbReference type="OrthoDB" id="417877at2759"/>
<dbReference type="SUPFAM" id="SSF54373">
    <property type="entry name" value="FAD-linked reductases, C-terminal domain"/>
    <property type="match status" value="1"/>
</dbReference>
<organism evidence="5 6">
    <name type="scientific">Gymnopilus dilepis</name>
    <dbReference type="NCBI Taxonomy" id="231916"/>
    <lineage>
        <taxon>Eukaryota</taxon>
        <taxon>Fungi</taxon>
        <taxon>Dikarya</taxon>
        <taxon>Basidiomycota</taxon>
        <taxon>Agaricomycotina</taxon>
        <taxon>Agaricomycetes</taxon>
        <taxon>Agaricomycetidae</taxon>
        <taxon>Agaricales</taxon>
        <taxon>Agaricineae</taxon>
        <taxon>Hymenogastraceae</taxon>
        <taxon>Gymnopilus</taxon>
    </lineage>
</organism>
<dbReference type="GO" id="GO:0071949">
    <property type="term" value="F:FAD binding"/>
    <property type="evidence" value="ECO:0007669"/>
    <property type="project" value="InterPro"/>
</dbReference>
<dbReference type="PANTHER" id="PTHR46720:SF3">
    <property type="entry name" value="FAD-BINDING DOMAIN-CONTAINING PROTEIN-RELATED"/>
    <property type="match status" value="1"/>
</dbReference>
<reference evidence="5 6" key="1">
    <citation type="journal article" date="2018" name="Evol. Lett.">
        <title>Horizontal gene cluster transfer increased hallucinogenic mushroom diversity.</title>
        <authorList>
            <person name="Reynolds H.T."/>
            <person name="Vijayakumar V."/>
            <person name="Gluck-Thaler E."/>
            <person name="Korotkin H.B."/>
            <person name="Matheny P.B."/>
            <person name="Slot J.C."/>
        </authorList>
    </citation>
    <scope>NUCLEOTIDE SEQUENCE [LARGE SCALE GENOMIC DNA]</scope>
    <source>
        <strain evidence="5 6">SRW20</strain>
    </source>
</reference>
<evidence type="ECO:0000256" key="2">
    <source>
        <dbReference type="ARBA" id="ARBA00022827"/>
    </source>
</evidence>
<evidence type="ECO:0000256" key="3">
    <source>
        <dbReference type="ARBA" id="ARBA00023002"/>
    </source>
</evidence>
<proteinExistence type="predicted"/>
<dbReference type="InParanoid" id="A0A409Y4P6"/>
<keyword evidence="1" id="KW-0285">Flavoprotein</keyword>
<dbReference type="EMBL" id="NHYE01001153">
    <property type="protein sequence ID" value="PPQ97997.1"/>
    <property type="molecule type" value="Genomic_DNA"/>
</dbReference>
<keyword evidence="3" id="KW-0560">Oxidoreductase</keyword>
<feature type="domain" description="FAD-binding" evidence="4">
    <location>
        <begin position="7"/>
        <end position="174"/>
    </location>
</feature>
<dbReference type="GO" id="GO:0044550">
    <property type="term" value="P:secondary metabolite biosynthetic process"/>
    <property type="evidence" value="ECO:0007669"/>
    <property type="project" value="TreeGrafter"/>
</dbReference>
<dbReference type="SUPFAM" id="SSF51905">
    <property type="entry name" value="FAD/NAD(P)-binding domain"/>
    <property type="match status" value="1"/>
</dbReference>
<evidence type="ECO:0000313" key="5">
    <source>
        <dbReference type="EMBL" id="PPQ97997.1"/>
    </source>
</evidence>
<dbReference type="Gene3D" id="3.50.50.60">
    <property type="entry name" value="FAD/NAD(P)-binding domain"/>
    <property type="match status" value="1"/>
</dbReference>
<dbReference type="InterPro" id="IPR002938">
    <property type="entry name" value="FAD-bd"/>
</dbReference>
<evidence type="ECO:0000313" key="6">
    <source>
        <dbReference type="Proteomes" id="UP000284706"/>
    </source>
</evidence>
<evidence type="ECO:0000256" key="1">
    <source>
        <dbReference type="ARBA" id="ARBA00022630"/>
    </source>
</evidence>
<dbReference type="Pfam" id="PF01494">
    <property type="entry name" value="FAD_binding_3"/>
    <property type="match status" value="2"/>
</dbReference>
<dbReference type="Proteomes" id="UP000284706">
    <property type="component" value="Unassembled WGS sequence"/>
</dbReference>
<dbReference type="GO" id="GO:0016491">
    <property type="term" value="F:oxidoreductase activity"/>
    <property type="evidence" value="ECO:0007669"/>
    <property type="project" value="UniProtKB-KW"/>
</dbReference>
<dbReference type="STRING" id="231916.A0A409Y4P6"/>
<evidence type="ECO:0000259" key="4">
    <source>
        <dbReference type="Pfam" id="PF01494"/>
    </source>
</evidence>
<sequence>MSFRPRLKVAICGAGIAGLTVAVGLSQFPDIEVEIFEAAERLAEIGAGIGLFGRPWEVMKQFGLEEDLLKLTESRPAQGPVPSFRYRKSDCPQGIEFYTLVTEGNLMTFHRADFQKALLRRLPSSYKIHCNKRLRSYTQRQGGPISLLFEDGSQSSCDVLLGADGLKSAVRRSFLGEKAQWAQSQNKWPEAADITALIEPSWSGTNAYRALIPADRLRQRSPDHRVFTQPTQYLGKNGYVIAYPISHGKFVNFVAFKAQHELEHTKFPGSWVCSTDKSEFASLFRNWEPEVQALVDCVDKPLRWAVHTVKPLGSFVSGNVAILGDAAHAMTPHQGSGAGQAIEDAFILSSLLGHSLTTRDTIARALSIYDHIRRPFALQVQERSRLNGRYFTLSMPEIDFDTVPQQDLLPKLKILAQIFTKNWEWSWSTSLASAAKEAISILESSS</sequence>
<protein>
    <recommendedName>
        <fullName evidence="4">FAD-binding domain-containing protein</fullName>
    </recommendedName>
</protein>
<keyword evidence="2" id="KW-0274">FAD</keyword>
<dbReference type="InterPro" id="IPR036188">
    <property type="entry name" value="FAD/NAD-bd_sf"/>
</dbReference>
<accession>A0A409Y4P6</accession>
<dbReference type="PRINTS" id="PR00420">
    <property type="entry name" value="RNGMNOXGNASE"/>
</dbReference>
<feature type="domain" description="FAD-binding" evidence="4">
    <location>
        <begin position="314"/>
        <end position="383"/>
    </location>
</feature>